<gene>
    <name evidence="1" type="ORF">MmiHf6_15690</name>
</gene>
<evidence type="ECO:0000313" key="2">
    <source>
        <dbReference type="Proteomes" id="UP001302978"/>
    </source>
</evidence>
<dbReference type="Proteomes" id="UP001302978">
    <property type="component" value="Chromosome"/>
</dbReference>
<keyword evidence="2" id="KW-1185">Reference proteome</keyword>
<dbReference type="EMBL" id="CP131059">
    <property type="protein sequence ID" value="WNY24239.1"/>
    <property type="molecule type" value="Genomic_DNA"/>
</dbReference>
<dbReference type="KEGG" id="mehf:MmiHf6_15690"/>
<evidence type="ECO:0008006" key="3">
    <source>
        <dbReference type="Google" id="ProtNLM"/>
    </source>
</evidence>
<dbReference type="RefSeq" id="WP_316557419.1">
    <property type="nucleotide sequence ID" value="NZ_CP131059.1"/>
</dbReference>
<sequence length="66" mass="7814">MEHFIKCPSCREADLELSAIDSKKIHKINYRCNNCDKDFIVEYRNKPKNILDQYWKKALIAALITI</sequence>
<accession>A0AA96V0T0</accession>
<organism evidence="1 2">
    <name type="scientific">Methanimicrococcus hongohii</name>
    <dbReference type="NCBI Taxonomy" id="3028295"/>
    <lineage>
        <taxon>Archaea</taxon>
        <taxon>Methanobacteriati</taxon>
        <taxon>Methanobacteriota</taxon>
        <taxon>Stenosarchaea group</taxon>
        <taxon>Methanomicrobia</taxon>
        <taxon>Methanosarcinales</taxon>
        <taxon>Methanosarcinaceae</taxon>
        <taxon>Methanimicrococcus</taxon>
    </lineage>
</organism>
<evidence type="ECO:0000313" key="1">
    <source>
        <dbReference type="EMBL" id="WNY24239.1"/>
    </source>
</evidence>
<protein>
    <recommendedName>
        <fullName evidence="3">InsA N-terminal domain-containing protein</fullName>
    </recommendedName>
</protein>
<proteinExistence type="predicted"/>
<dbReference type="GeneID" id="85196176"/>
<dbReference type="AlphaFoldDB" id="A0AA96V0T0"/>
<reference evidence="1 2" key="1">
    <citation type="submission" date="2023-07" db="EMBL/GenBank/DDBJ databases">
        <title>Closed genoem sequence of Methanomicrococcus sp. Hf6.</title>
        <authorList>
            <person name="Poehlein A."/>
            <person name="Protasov E."/>
            <person name="Platt K."/>
            <person name="Reeh H."/>
            <person name="Daniel R."/>
            <person name="Brune A."/>
        </authorList>
    </citation>
    <scope>NUCLEOTIDE SEQUENCE [LARGE SCALE GENOMIC DNA]</scope>
    <source>
        <strain evidence="1 2">Hf6</strain>
    </source>
</reference>
<name>A0AA96V0T0_9EURY</name>